<dbReference type="RefSeq" id="WP_248104036.1">
    <property type="nucleotide sequence ID" value="NZ_CP096120.1"/>
</dbReference>
<proteinExistence type="predicted"/>
<protein>
    <recommendedName>
        <fullName evidence="4">DUF4234 domain-containing protein</fullName>
    </recommendedName>
</protein>
<dbReference type="Proteomes" id="UP000831422">
    <property type="component" value="Chromosome"/>
</dbReference>
<gene>
    <name evidence="2" type="ORF">MZO21_04905</name>
</gene>
<feature type="transmembrane region" description="Helical" evidence="1">
    <location>
        <begin position="41"/>
        <end position="60"/>
    </location>
</feature>
<dbReference type="EMBL" id="CP096120">
    <property type="protein sequence ID" value="UPO24149.1"/>
    <property type="molecule type" value="Genomic_DNA"/>
</dbReference>
<keyword evidence="1" id="KW-0472">Membrane</keyword>
<evidence type="ECO:0000313" key="2">
    <source>
        <dbReference type="EMBL" id="UPO24149.1"/>
    </source>
</evidence>
<evidence type="ECO:0008006" key="4">
    <source>
        <dbReference type="Google" id="ProtNLM"/>
    </source>
</evidence>
<keyword evidence="1" id="KW-1133">Transmembrane helix</keyword>
<sequence>MNKKAKWIILIISLPVVYGLGYFAYINIATGKPFLGVIPEMLLYLIPAYFITSILIELLIGDAPNKQVKKALFKALLLLCFFILFAVIYWAFYKYIILSNQLKHTFMAENIHLIFLMLAIFWGIKLAQRLDSK</sequence>
<organism evidence="2 3">
    <name type="scientific">Acinetobacter portensis</name>
    <dbReference type="NCBI Taxonomy" id="1839785"/>
    <lineage>
        <taxon>Bacteria</taxon>
        <taxon>Pseudomonadati</taxon>
        <taxon>Pseudomonadota</taxon>
        <taxon>Gammaproteobacteria</taxon>
        <taxon>Moraxellales</taxon>
        <taxon>Moraxellaceae</taxon>
        <taxon>Acinetobacter</taxon>
    </lineage>
</organism>
<feature type="transmembrane region" description="Helical" evidence="1">
    <location>
        <begin position="7"/>
        <end position="29"/>
    </location>
</feature>
<keyword evidence="3" id="KW-1185">Reference proteome</keyword>
<keyword evidence="1" id="KW-0812">Transmembrane</keyword>
<feature type="transmembrane region" description="Helical" evidence="1">
    <location>
        <begin position="104"/>
        <end position="124"/>
    </location>
</feature>
<evidence type="ECO:0000313" key="3">
    <source>
        <dbReference type="Proteomes" id="UP000831422"/>
    </source>
</evidence>
<reference evidence="2 3" key="1">
    <citation type="submission" date="2022-04" db="EMBL/GenBank/DDBJ databases">
        <title>Occurrence of NDM-1-producing Shewanella putrefaciens and Acinetobacter portensis in a dairy farm from China.</title>
        <authorList>
            <person name="Li R."/>
            <person name="Zhang L."/>
        </authorList>
    </citation>
    <scope>NUCLEOTIDE SEQUENCE [LARGE SCALE GENOMIC DNA]</scope>
    <source>
        <strain evidence="2 3">JNE5</strain>
    </source>
</reference>
<name>A0ABY4JXH1_9GAMM</name>
<feature type="transmembrane region" description="Helical" evidence="1">
    <location>
        <begin position="72"/>
        <end position="92"/>
    </location>
</feature>
<evidence type="ECO:0000256" key="1">
    <source>
        <dbReference type="SAM" id="Phobius"/>
    </source>
</evidence>
<accession>A0ABY4JXH1</accession>